<evidence type="ECO:0000313" key="2">
    <source>
        <dbReference type="EMBL" id="NOV51470.1"/>
    </source>
</evidence>
<accession>A0A6M2E0R5</accession>
<keyword evidence="1" id="KW-0472">Membrane</keyword>
<organism evidence="2">
    <name type="scientific">Xenopsylla cheopis</name>
    <name type="common">Oriental rat flea</name>
    <name type="synonym">Pulex cheopis</name>
    <dbReference type="NCBI Taxonomy" id="163159"/>
    <lineage>
        <taxon>Eukaryota</taxon>
        <taxon>Metazoa</taxon>
        <taxon>Ecdysozoa</taxon>
        <taxon>Arthropoda</taxon>
        <taxon>Hexapoda</taxon>
        <taxon>Insecta</taxon>
        <taxon>Pterygota</taxon>
        <taxon>Neoptera</taxon>
        <taxon>Endopterygota</taxon>
        <taxon>Siphonaptera</taxon>
        <taxon>Pulicidae</taxon>
        <taxon>Xenopsyllinae</taxon>
        <taxon>Xenopsylla</taxon>
    </lineage>
</organism>
<keyword evidence="1" id="KW-0812">Transmembrane</keyword>
<feature type="transmembrane region" description="Helical" evidence="1">
    <location>
        <begin position="53"/>
        <end position="75"/>
    </location>
</feature>
<sequence length="81" mass="9058">MWYLTASSIVWPPFPLPVLWFCSNWSASALDFSSPFTIIPLGVSSGGKVTSRLFVIFFTVCHILPGSVLMFRTLLCHTTFL</sequence>
<protein>
    <submittedName>
        <fullName evidence="2">Putative product</fullName>
    </submittedName>
</protein>
<dbReference type="EMBL" id="GIIL01007744">
    <property type="protein sequence ID" value="NOV51470.1"/>
    <property type="molecule type" value="Transcribed_RNA"/>
</dbReference>
<evidence type="ECO:0000256" key="1">
    <source>
        <dbReference type="SAM" id="Phobius"/>
    </source>
</evidence>
<reference evidence="2" key="1">
    <citation type="submission" date="2020-03" db="EMBL/GenBank/DDBJ databases">
        <title>Transcriptomic Profiling of the Digestive Tract of the Rat Flea, Xenopsylla cheopis, Following Blood Feeding and Infection with Yersinia pestis.</title>
        <authorList>
            <person name="Bland D.M."/>
            <person name="Martens C.A."/>
            <person name="Virtaneva K."/>
            <person name="Kanakabandi K."/>
            <person name="Long D."/>
            <person name="Rosenke R."/>
            <person name="Saturday G.A."/>
            <person name="Hoyt F.H."/>
            <person name="Bruno D.P."/>
            <person name="Ribeiro J.M.C."/>
            <person name="Hinnebusch J."/>
        </authorList>
    </citation>
    <scope>NUCLEOTIDE SEQUENCE</scope>
</reference>
<name>A0A6M2E0R5_XENCH</name>
<proteinExistence type="predicted"/>
<keyword evidence="1" id="KW-1133">Transmembrane helix</keyword>
<dbReference type="AlphaFoldDB" id="A0A6M2E0R5"/>